<dbReference type="Gene3D" id="1.10.630.10">
    <property type="entry name" value="Cytochrome P450"/>
    <property type="match status" value="1"/>
</dbReference>
<dbReference type="Pfam" id="PF00067">
    <property type="entry name" value="p450"/>
    <property type="match status" value="1"/>
</dbReference>
<feature type="binding site" description="axial binding residue" evidence="6">
    <location>
        <position position="452"/>
    </location>
    <ligand>
        <name>heme</name>
        <dbReference type="ChEBI" id="CHEBI:30413"/>
    </ligand>
    <ligandPart>
        <name>Fe</name>
        <dbReference type="ChEBI" id="CHEBI:18248"/>
    </ligandPart>
</feature>
<keyword evidence="6 7" id="KW-0349">Heme</keyword>
<proteinExistence type="inferred from homology"/>
<dbReference type="GO" id="GO:0016705">
    <property type="term" value="F:oxidoreductase activity, acting on paired donors, with incorporation or reduction of molecular oxygen"/>
    <property type="evidence" value="ECO:0007669"/>
    <property type="project" value="InterPro"/>
</dbReference>
<dbReference type="InterPro" id="IPR036396">
    <property type="entry name" value="Cyt_P450_sf"/>
</dbReference>
<dbReference type="Proteomes" id="UP000799776">
    <property type="component" value="Unassembled WGS sequence"/>
</dbReference>
<dbReference type="GO" id="GO:0004497">
    <property type="term" value="F:monooxygenase activity"/>
    <property type="evidence" value="ECO:0007669"/>
    <property type="project" value="UniProtKB-KW"/>
</dbReference>
<gene>
    <name evidence="8" type="ORF">K490DRAFT_58362</name>
</gene>
<evidence type="ECO:0000256" key="1">
    <source>
        <dbReference type="ARBA" id="ARBA00010617"/>
    </source>
</evidence>
<dbReference type="GO" id="GO:0005506">
    <property type="term" value="F:iron ion binding"/>
    <property type="evidence" value="ECO:0007669"/>
    <property type="project" value="InterPro"/>
</dbReference>
<keyword evidence="4 6" id="KW-0408">Iron</keyword>
<protein>
    <submittedName>
        <fullName evidence="8">Cytochrome P450</fullName>
    </submittedName>
</protein>
<dbReference type="GO" id="GO:0020037">
    <property type="term" value="F:heme binding"/>
    <property type="evidence" value="ECO:0007669"/>
    <property type="project" value="InterPro"/>
</dbReference>
<comment type="caution">
    <text evidence="8">The sequence shown here is derived from an EMBL/GenBank/DDBJ whole genome shotgun (WGS) entry which is preliminary data.</text>
</comment>
<dbReference type="OrthoDB" id="1103324at2759"/>
<keyword evidence="5 7" id="KW-0503">Monooxygenase</keyword>
<organism evidence="8 9">
    <name type="scientific">Saccharata proteae CBS 121410</name>
    <dbReference type="NCBI Taxonomy" id="1314787"/>
    <lineage>
        <taxon>Eukaryota</taxon>
        <taxon>Fungi</taxon>
        <taxon>Dikarya</taxon>
        <taxon>Ascomycota</taxon>
        <taxon>Pezizomycotina</taxon>
        <taxon>Dothideomycetes</taxon>
        <taxon>Dothideomycetes incertae sedis</taxon>
        <taxon>Botryosphaeriales</taxon>
        <taxon>Saccharataceae</taxon>
        <taxon>Saccharata</taxon>
    </lineage>
</organism>
<keyword evidence="3 7" id="KW-0560">Oxidoreductase</keyword>
<evidence type="ECO:0000256" key="7">
    <source>
        <dbReference type="RuleBase" id="RU000461"/>
    </source>
</evidence>
<dbReference type="PANTHER" id="PTHR46300">
    <property type="entry name" value="P450, PUTATIVE (EUROFUNG)-RELATED-RELATED"/>
    <property type="match status" value="1"/>
</dbReference>
<dbReference type="SUPFAM" id="SSF48264">
    <property type="entry name" value="Cytochrome P450"/>
    <property type="match status" value="1"/>
</dbReference>
<evidence type="ECO:0000313" key="9">
    <source>
        <dbReference type="Proteomes" id="UP000799776"/>
    </source>
</evidence>
<evidence type="ECO:0000256" key="2">
    <source>
        <dbReference type="ARBA" id="ARBA00022723"/>
    </source>
</evidence>
<keyword evidence="9" id="KW-1185">Reference proteome</keyword>
<dbReference type="PRINTS" id="PR00463">
    <property type="entry name" value="EP450I"/>
</dbReference>
<comment type="cofactor">
    <cofactor evidence="6">
        <name>heme</name>
        <dbReference type="ChEBI" id="CHEBI:30413"/>
    </cofactor>
</comment>
<evidence type="ECO:0000256" key="4">
    <source>
        <dbReference type="ARBA" id="ARBA00023004"/>
    </source>
</evidence>
<dbReference type="PANTHER" id="PTHR46300:SF2">
    <property type="entry name" value="CYTOCHROME P450 MONOOXYGENASE ALNH-RELATED"/>
    <property type="match status" value="1"/>
</dbReference>
<evidence type="ECO:0000256" key="6">
    <source>
        <dbReference type="PIRSR" id="PIRSR602401-1"/>
    </source>
</evidence>
<accession>A0A9P4HSF2</accession>
<evidence type="ECO:0000256" key="5">
    <source>
        <dbReference type="ARBA" id="ARBA00023033"/>
    </source>
</evidence>
<dbReference type="AlphaFoldDB" id="A0A9P4HSF2"/>
<dbReference type="CDD" id="cd11065">
    <property type="entry name" value="CYP64-like"/>
    <property type="match status" value="1"/>
</dbReference>
<dbReference type="InterPro" id="IPR017972">
    <property type="entry name" value="Cyt_P450_CS"/>
</dbReference>
<comment type="similarity">
    <text evidence="1 7">Belongs to the cytochrome P450 family.</text>
</comment>
<dbReference type="PROSITE" id="PS00086">
    <property type="entry name" value="CYTOCHROME_P450"/>
    <property type="match status" value="1"/>
</dbReference>
<dbReference type="InterPro" id="IPR002401">
    <property type="entry name" value="Cyt_P450_E_grp-I"/>
</dbReference>
<evidence type="ECO:0000256" key="3">
    <source>
        <dbReference type="ARBA" id="ARBA00023002"/>
    </source>
</evidence>
<dbReference type="InterPro" id="IPR001128">
    <property type="entry name" value="Cyt_P450"/>
</dbReference>
<keyword evidence="2 6" id="KW-0479">Metal-binding</keyword>
<dbReference type="InterPro" id="IPR050364">
    <property type="entry name" value="Cytochrome_P450_fung"/>
</dbReference>
<name>A0A9P4HSF2_9PEZI</name>
<sequence>MREALLRPSLLLGAAVCALLAFVIHKVRKIGSHPPNFVPGPPTEPLWGNIRQLANSLYPQYQYTEWAKQYGPVYSLMKGNTTWLVVSGAAEAQEIFNKRGQVTAGRPENQFELLMRDGWFPSFMSGNIWRAARKMWHSILNVGAARQYLPYQLLETKKLMFDICEDPDAWRKHTDRFANSLAMTMMNGQRVIHNDDPSIQEVIKDLFEFSILSIKSSWMQHVPFLYSLPEWAVPARKEAKQLASKHSELRWRHWNTTKARVAKGMVLPSFTQAIMSKMQKGEAILPEAGCTEVSESLLTAATDTSASTMNNWVGGMILFPEVQRKAQEESDRIAEIDGVVGPDRMPTESDAANLPYVRQMIQELQRWITVVPLGVAHATTGPMKWGQYDIPVGTGLILNTYAIHSDPTQYPSPRLFKPERWEGKVDSALNLSDDQIGARSELFNFGAGRRICPGQHLAERSLFLAIANWLWAFDIKPARDERGNDIKPDMDDLRPGIVVTLNTFKADVRPRSEAKRRFLAQSWKRDREMLLDGEEQWARSPEGVASVMQKAVGKY</sequence>
<dbReference type="EMBL" id="ML978728">
    <property type="protein sequence ID" value="KAF2085722.1"/>
    <property type="molecule type" value="Genomic_DNA"/>
</dbReference>
<evidence type="ECO:0000313" key="8">
    <source>
        <dbReference type="EMBL" id="KAF2085722.1"/>
    </source>
</evidence>
<reference evidence="8" key="1">
    <citation type="journal article" date="2020" name="Stud. Mycol.">
        <title>101 Dothideomycetes genomes: a test case for predicting lifestyles and emergence of pathogens.</title>
        <authorList>
            <person name="Haridas S."/>
            <person name="Albert R."/>
            <person name="Binder M."/>
            <person name="Bloem J."/>
            <person name="Labutti K."/>
            <person name="Salamov A."/>
            <person name="Andreopoulos B."/>
            <person name="Baker S."/>
            <person name="Barry K."/>
            <person name="Bills G."/>
            <person name="Bluhm B."/>
            <person name="Cannon C."/>
            <person name="Castanera R."/>
            <person name="Culley D."/>
            <person name="Daum C."/>
            <person name="Ezra D."/>
            <person name="Gonzalez J."/>
            <person name="Henrissat B."/>
            <person name="Kuo A."/>
            <person name="Liang C."/>
            <person name="Lipzen A."/>
            <person name="Lutzoni F."/>
            <person name="Magnuson J."/>
            <person name="Mondo S."/>
            <person name="Nolan M."/>
            <person name="Ohm R."/>
            <person name="Pangilinan J."/>
            <person name="Park H.-J."/>
            <person name="Ramirez L."/>
            <person name="Alfaro M."/>
            <person name="Sun H."/>
            <person name="Tritt A."/>
            <person name="Yoshinaga Y."/>
            <person name="Zwiers L.-H."/>
            <person name="Turgeon B."/>
            <person name="Goodwin S."/>
            <person name="Spatafora J."/>
            <person name="Crous P."/>
            <person name="Grigoriev I."/>
        </authorList>
    </citation>
    <scope>NUCLEOTIDE SEQUENCE</scope>
    <source>
        <strain evidence="8">CBS 121410</strain>
    </source>
</reference>